<evidence type="ECO:0000256" key="1">
    <source>
        <dbReference type="PROSITE-ProRule" id="PRU10141"/>
    </source>
</evidence>
<dbReference type="GO" id="GO:0030968">
    <property type="term" value="P:endoplasmic reticulum unfolded protein response"/>
    <property type="evidence" value="ECO:0007669"/>
    <property type="project" value="InterPro"/>
</dbReference>
<organism evidence="3 4">
    <name type="scientific">Daphnia pulex</name>
    <name type="common">Water flea</name>
    <dbReference type="NCBI Taxonomy" id="6669"/>
    <lineage>
        <taxon>Eukaryota</taxon>
        <taxon>Metazoa</taxon>
        <taxon>Ecdysozoa</taxon>
        <taxon>Arthropoda</taxon>
        <taxon>Crustacea</taxon>
        <taxon>Branchiopoda</taxon>
        <taxon>Diplostraca</taxon>
        <taxon>Cladocera</taxon>
        <taxon>Anomopoda</taxon>
        <taxon>Daphniidae</taxon>
        <taxon>Daphnia</taxon>
    </lineage>
</organism>
<dbReference type="PANTHER" id="PTHR13954">
    <property type="entry name" value="IRE1-RELATED"/>
    <property type="match status" value="1"/>
</dbReference>
<dbReference type="InterPro" id="IPR017441">
    <property type="entry name" value="Protein_kinase_ATP_BS"/>
</dbReference>
<dbReference type="STRING" id="6669.E9HNK7"/>
<dbReference type="EMBL" id="GL732696">
    <property type="protein sequence ID" value="EFX66697.1"/>
    <property type="molecule type" value="Genomic_DNA"/>
</dbReference>
<dbReference type="KEGG" id="dpx:DAPPUDRAFT_331836"/>
<dbReference type="AlphaFoldDB" id="E9HNK7"/>
<name>E9HNK7_DAPPU</name>
<keyword evidence="1" id="KW-0067">ATP-binding</keyword>
<dbReference type="InterPro" id="IPR000719">
    <property type="entry name" value="Prot_kinase_dom"/>
</dbReference>
<dbReference type="GO" id="GO:0004521">
    <property type="term" value="F:RNA endonuclease activity"/>
    <property type="evidence" value="ECO:0007669"/>
    <property type="project" value="InterPro"/>
</dbReference>
<evidence type="ECO:0000313" key="3">
    <source>
        <dbReference type="EMBL" id="EFX66697.1"/>
    </source>
</evidence>
<dbReference type="InterPro" id="IPR011009">
    <property type="entry name" value="Kinase-like_dom_sf"/>
</dbReference>
<proteinExistence type="predicted"/>
<evidence type="ECO:0000313" key="4">
    <source>
        <dbReference type="Proteomes" id="UP000000305"/>
    </source>
</evidence>
<gene>
    <name evidence="3" type="ORF">DAPPUDRAFT_331836</name>
</gene>
<keyword evidence="1" id="KW-0547">Nucleotide-binding</keyword>
<feature type="domain" description="Protein kinase" evidence="2">
    <location>
        <begin position="4"/>
        <end position="148"/>
    </location>
</feature>
<dbReference type="OrthoDB" id="6373300at2759"/>
<dbReference type="SMART" id="SM00220">
    <property type="entry name" value="S_TKc"/>
    <property type="match status" value="1"/>
</dbReference>
<evidence type="ECO:0000259" key="2">
    <source>
        <dbReference type="PROSITE" id="PS50011"/>
    </source>
</evidence>
<dbReference type="InterPro" id="IPR045133">
    <property type="entry name" value="IRE1/2-like"/>
</dbReference>
<dbReference type="PANTHER" id="PTHR13954:SF6">
    <property type="entry name" value="NON-SPECIFIC SERINE_THREONINE PROTEIN KINASE"/>
    <property type="match status" value="1"/>
</dbReference>
<dbReference type="Proteomes" id="UP000000305">
    <property type="component" value="Unassembled WGS sequence"/>
</dbReference>
<accession>E9HNK7</accession>
<dbReference type="HOGENOM" id="CLU_1760623_0_0_1"/>
<dbReference type="InParanoid" id="E9HNK7"/>
<dbReference type="PROSITE" id="PS50011">
    <property type="entry name" value="PROTEIN_KINASE_DOM"/>
    <property type="match status" value="1"/>
</dbReference>
<dbReference type="PhylomeDB" id="E9HNK7"/>
<feature type="binding site" evidence="1">
    <location>
        <position position="31"/>
    </location>
    <ligand>
        <name>ATP</name>
        <dbReference type="ChEBI" id="CHEBI:30616"/>
    </ligand>
</feature>
<dbReference type="GO" id="GO:0004674">
    <property type="term" value="F:protein serine/threonine kinase activity"/>
    <property type="evidence" value="ECO:0007669"/>
    <property type="project" value="InterPro"/>
</dbReference>
<dbReference type="Gene3D" id="1.10.510.10">
    <property type="entry name" value="Transferase(Phosphotransferase) domain 1"/>
    <property type="match status" value="1"/>
</dbReference>
<dbReference type="GO" id="GO:0005524">
    <property type="term" value="F:ATP binding"/>
    <property type="evidence" value="ECO:0007669"/>
    <property type="project" value="UniProtKB-UniRule"/>
</dbReference>
<sequence>MLTFDRTKILGIGGFATVYEGIWGETKVAVKRISIEKAASNEPEVKALQMLDHRNVIKLFHVEEDLDFKIIALELCDASLDRLFLLEDDPKKYRGPMPPETEVLLQLATRVHSSNGISPSRYQATERAHPFGFYNPTSDDELYYFLNI</sequence>
<dbReference type="FunFam" id="3.30.200.20:FF:000630">
    <property type="entry name" value="Uncharacterized protein"/>
    <property type="match status" value="1"/>
</dbReference>
<dbReference type="Pfam" id="PF00069">
    <property type="entry name" value="Pkinase"/>
    <property type="match status" value="1"/>
</dbReference>
<protein>
    <recommendedName>
        <fullName evidence="2">Protein kinase domain-containing protein</fullName>
    </recommendedName>
</protein>
<reference evidence="3 4" key="1">
    <citation type="journal article" date="2011" name="Science">
        <title>The ecoresponsive genome of Daphnia pulex.</title>
        <authorList>
            <person name="Colbourne J.K."/>
            <person name="Pfrender M.E."/>
            <person name="Gilbert D."/>
            <person name="Thomas W.K."/>
            <person name="Tucker A."/>
            <person name="Oakley T.H."/>
            <person name="Tokishita S."/>
            <person name="Aerts A."/>
            <person name="Arnold G.J."/>
            <person name="Basu M.K."/>
            <person name="Bauer D.J."/>
            <person name="Caceres C.E."/>
            <person name="Carmel L."/>
            <person name="Casola C."/>
            <person name="Choi J.H."/>
            <person name="Detter J.C."/>
            <person name="Dong Q."/>
            <person name="Dusheyko S."/>
            <person name="Eads B.D."/>
            <person name="Frohlich T."/>
            <person name="Geiler-Samerotte K.A."/>
            <person name="Gerlach D."/>
            <person name="Hatcher P."/>
            <person name="Jogdeo S."/>
            <person name="Krijgsveld J."/>
            <person name="Kriventseva E.V."/>
            <person name="Kultz D."/>
            <person name="Laforsch C."/>
            <person name="Lindquist E."/>
            <person name="Lopez J."/>
            <person name="Manak J.R."/>
            <person name="Muller J."/>
            <person name="Pangilinan J."/>
            <person name="Patwardhan R.P."/>
            <person name="Pitluck S."/>
            <person name="Pritham E.J."/>
            <person name="Rechtsteiner A."/>
            <person name="Rho M."/>
            <person name="Rogozin I.B."/>
            <person name="Sakarya O."/>
            <person name="Salamov A."/>
            <person name="Schaack S."/>
            <person name="Shapiro H."/>
            <person name="Shiga Y."/>
            <person name="Skalitzky C."/>
            <person name="Smith Z."/>
            <person name="Souvorov A."/>
            <person name="Sung W."/>
            <person name="Tang Z."/>
            <person name="Tsuchiya D."/>
            <person name="Tu H."/>
            <person name="Vos H."/>
            <person name="Wang M."/>
            <person name="Wolf Y.I."/>
            <person name="Yamagata H."/>
            <person name="Yamada T."/>
            <person name="Ye Y."/>
            <person name="Shaw J.R."/>
            <person name="Andrews J."/>
            <person name="Crease T.J."/>
            <person name="Tang H."/>
            <person name="Lucas S.M."/>
            <person name="Robertson H.M."/>
            <person name="Bork P."/>
            <person name="Koonin E.V."/>
            <person name="Zdobnov E.M."/>
            <person name="Grigoriev I.V."/>
            <person name="Lynch M."/>
            <person name="Boore J.L."/>
        </authorList>
    </citation>
    <scope>NUCLEOTIDE SEQUENCE [LARGE SCALE GENOMIC DNA]</scope>
</reference>
<dbReference type="SUPFAM" id="SSF56112">
    <property type="entry name" value="Protein kinase-like (PK-like)"/>
    <property type="match status" value="1"/>
</dbReference>
<dbReference type="PROSITE" id="PS00107">
    <property type="entry name" value="PROTEIN_KINASE_ATP"/>
    <property type="match status" value="1"/>
</dbReference>
<keyword evidence="4" id="KW-1185">Reference proteome</keyword>